<proteinExistence type="predicted"/>
<gene>
    <name evidence="2" type="ORF">GBAR_LOCUS20510</name>
</gene>
<evidence type="ECO:0000313" key="3">
    <source>
        <dbReference type="Proteomes" id="UP001174909"/>
    </source>
</evidence>
<dbReference type="Proteomes" id="UP001174909">
    <property type="component" value="Unassembled WGS sequence"/>
</dbReference>
<protein>
    <submittedName>
        <fullName evidence="2">Uncharacterized protein</fullName>
    </submittedName>
</protein>
<sequence length="33" mass="3378">MYSGPPPSVTVYDISTKSTTSSDSLGAELPCVS</sequence>
<dbReference type="EMBL" id="CASHTH010002884">
    <property type="protein sequence ID" value="CAI8036625.1"/>
    <property type="molecule type" value="Genomic_DNA"/>
</dbReference>
<name>A0AA35X3F1_GEOBA</name>
<evidence type="ECO:0000313" key="2">
    <source>
        <dbReference type="EMBL" id="CAI8036625.1"/>
    </source>
</evidence>
<comment type="caution">
    <text evidence="2">The sequence shown here is derived from an EMBL/GenBank/DDBJ whole genome shotgun (WGS) entry which is preliminary data.</text>
</comment>
<reference evidence="2" key="1">
    <citation type="submission" date="2023-03" db="EMBL/GenBank/DDBJ databases">
        <authorList>
            <person name="Steffen K."/>
            <person name="Cardenas P."/>
        </authorList>
    </citation>
    <scope>NUCLEOTIDE SEQUENCE</scope>
</reference>
<accession>A0AA35X3F1</accession>
<organism evidence="2 3">
    <name type="scientific">Geodia barretti</name>
    <name type="common">Barrett's horny sponge</name>
    <dbReference type="NCBI Taxonomy" id="519541"/>
    <lineage>
        <taxon>Eukaryota</taxon>
        <taxon>Metazoa</taxon>
        <taxon>Porifera</taxon>
        <taxon>Demospongiae</taxon>
        <taxon>Heteroscleromorpha</taxon>
        <taxon>Tetractinellida</taxon>
        <taxon>Astrophorina</taxon>
        <taxon>Geodiidae</taxon>
        <taxon>Geodia</taxon>
    </lineage>
</organism>
<evidence type="ECO:0000256" key="1">
    <source>
        <dbReference type="SAM" id="MobiDB-lite"/>
    </source>
</evidence>
<dbReference type="AlphaFoldDB" id="A0AA35X3F1"/>
<keyword evidence="3" id="KW-1185">Reference proteome</keyword>
<feature type="compositionally biased region" description="Low complexity" evidence="1">
    <location>
        <begin position="15"/>
        <end position="24"/>
    </location>
</feature>
<feature type="region of interest" description="Disordered" evidence="1">
    <location>
        <begin position="1"/>
        <end position="33"/>
    </location>
</feature>